<name>A0ABR2ZB09_9AGAR</name>
<dbReference type="EMBL" id="JBBXMP010000302">
    <property type="protein sequence ID" value="KAL0058540.1"/>
    <property type="molecule type" value="Genomic_DNA"/>
</dbReference>
<evidence type="ECO:0000256" key="2">
    <source>
        <dbReference type="SAM" id="Phobius"/>
    </source>
</evidence>
<comment type="caution">
    <text evidence="3">The sequence shown here is derived from an EMBL/GenBank/DDBJ whole genome shotgun (WGS) entry which is preliminary data.</text>
</comment>
<gene>
    <name evidence="3" type="ORF">AAF712_014778</name>
</gene>
<feature type="compositionally biased region" description="Polar residues" evidence="1">
    <location>
        <begin position="147"/>
        <end position="156"/>
    </location>
</feature>
<feature type="transmembrane region" description="Helical" evidence="2">
    <location>
        <begin position="12"/>
        <end position="34"/>
    </location>
</feature>
<organism evidence="3 4">
    <name type="scientific">Marasmius tenuissimus</name>
    <dbReference type="NCBI Taxonomy" id="585030"/>
    <lineage>
        <taxon>Eukaryota</taxon>
        <taxon>Fungi</taxon>
        <taxon>Dikarya</taxon>
        <taxon>Basidiomycota</taxon>
        <taxon>Agaricomycotina</taxon>
        <taxon>Agaricomycetes</taxon>
        <taxon>Agaricomycetidae</taxon>
        <taxon>Agaricales</taxon>
        <taxon>Marasmiineae</taxon>
        <taxon>Marasmiaceae</taxon>
        <taxon>Marasmius</taxon>
    </lineage>
</organism>
<protein>
    <submittedName>
        <fullName evidence="3">Uncharacterized protein</fullName>
    </submittedName>
</protein>
<feature type="region of interest" description="Disordered" evidence="1">
    <location>
        <begin position="190"/>
        <end position="221"/>
    </location>
</feature>
<evidence type="ECO:0000256" key="1">
    <source>
        <dbReference type="SAM" id="MobiDB-lite"/>
    </source>
</evidence>
<evidence type="ECO:0000313" key="3">
    <source>
        <dbReference type="EMBL" id="KAL0058540.1"/>
    </source>
</evidence>
<reference evidence="3 4" key="1">
    <citation type="submission" date="2024-05" db="EMBL/GenBank/DDBJ databases">
        <title>A draft genome resource for the thread blight pathogen Marasmius tenuissimus strain MS-2.</title>
        <authorList>
            <person name="Yulfo-Soto G.E."/>
            <person name="Baruah I.K."/>
            <person name="Amoako-Attah I."/>
            <person name="Bukari Y."/>
            <person name="Meinhardt L.W."/>
            <person name="Bailey B.A."/>
            <person name="Cohen S.P."/>
        </authorList>
    </citation>
    <scope>NUCLEOTIDE SEQUENCE [LARGE SCALE GENOMIC DNA]</scope>
    <source>
        <strain evidence="3 4">MS-2</strain>
    </source>
</reference>
<keyword evidence="4" id="KW-1185">Reference proteome</keyword>
<proteinExistence type="predicted"/>
<evidence type="ECO:0000313" key="4">
    <source>
        <dbReference type="Proteomes" id="UP001437256"/>
    </source>
</evidence>
<sequence length="221" mass="23287">MSSTGTGLDTGVYIGIVVGILAVKGLLLWGCFYVRKRSLRKHQWKAVGGPAPIPESLLANVPPANMSNHTPLTQSYLLPSHSQTSTVPVQRDNIMHSSIPQQPISAASALSSTSVLAIATVSGPSAAQSPPSPLPSHQPTQPPPLAQTESQLSLPRSSVPDPSVQSANGPQADIALSETLVTLTRQLASLRRQVNESSRARGSDDDHVDIETSGPPPRYET</sequence>
<keyword evidence="2" id="KW-0472">Membrane</keyword>
<feature type="region of interest" description="Disordered" evidence="1">
    <location>
        <begin position="122"/>
        <end position="174"/>
    </location>
</feature>
<accession>A0ABR2ZB09</accession>
<keyword evidence="2" id="KW-0812">Transmembrane</keyword>
<keyword evidence="2" id="KW-1133">Transmembrane helix</keyword>
<feature type="compositionally biased region" description="Pro residues" evidence="1">
    <location>
        <begin position="130"/>
        <end position="145"/>
    </location>
</feature>
<dbReference type="Proteomes" id="UP001437256">
    <property type="component" value="Unassembled WGS sequence"/>
</dbReference>